<organism evidence="6 7">
    <name type="scientific">Prorocentrum cordatum</name>
    <dbReference type="NCBI Taxonomy" id="2364126"/>
    <lineage>
        <taxon>Eukaryota</taxon>
        <taxon>Sar</taxon>
        <taxon>Alveolata</taxon>
        <taxon>Dinophyceae</taxon>
        <taxon>Prorocentrales</taxon>
        <taxon>Prorocentraceae</taxon>
        <taxon>Prorocentrum</taxon>
    </lineage>
</organism>
<keyword evidence="3 4" id="KW-0472">Membrane</keyword>
<keyword evidence="7" id="KW-1185">Reference proteome</keyword>
<comment type="caution">
    <text evidence="6">The sequence shown here is derived from an EMBL/GenBank/DDBJ whole genome shotgun (WGS) entry which is preliminary data.</text>
</comment>
<feature type="non-terminal residue" evidence="6">
    <location>
        <position position="60"/>
    </location>
</feature>
<evidence type="ECO:0000256" key="3">
    <source>
        <dbReference type="ARBA" id="ARBA00023136"/>
    </source>
</evidence>
<dbReference type="Pfam" id="PF06472">
    <property type="entry name" value="ABC_membrane_2"/>
    <property type="match status" value="1"/>
</dbReference>
<gene>
    <name evidence="6" type="ORF">PCOR1329_LOCUS640</name>
</gene>
<reference evidence="6" key="1">
    <citation type="submission" date="2023-10" db="EMBL/GenBank/DDBJ databases">
        <authorList>
            <person name="Chen Y."/>
            <person name="Shah S."/>
            <person name="Dougan E. K."/>
            <person name="Thang M."/>
            <person name="Chan C."/>
        </authorList>
    </citation>
    <scope>NUCLEOTIDE SEQUENCE [LARGE SCALE GENOMIC DNA]</scope>
</reference>
<evidence type="ECO:0000259" key="5">
    <source>
        <dbReference type="Pfam" id="PF06472"/>
    </source>
</evidence>
<evidence type="ECO:0000256" key="4">
    <source>
        <dbReference type="SAM" id="Phobius"/>
    </source>
</evidence>
<evidence type="ECO:0000256" key="1">
    <source>
        <dbReference type="ARBA" id="ARBA00022692"/>
    </source>
</evidence>
<sequence length="60" mass="6698">AYYKMNSNSGKDNTVDNPDQRIQEDTLTFVTELNNFTFSVISAVVTLVSSSVLIWTVVPQ</sequence>
<dbReference type="EMBL" id="CAUYUJ010000138">
    <property type="protein sequence ID" value="CAK0788926.1"/>
    <property type="molecule type" value="Genomic_DNA"/>
</dbReference>
<proteinExistence type="predicted"/>
<evidence type="ECO:0000313" key="7">
    <source>
        <dbReference type="Proteomes" id="UP001189429"/>
    </source>
</evidence>
<feature type="domain" description="ABC transmembrane type-1" evidence="5">
    <location>
        <begin position="1"/>
        <end position="57"/>
    </location>
</feature>
<protein>
    <recommendedName>
        <fullName evidence="5">ABC transmembrane type-1 domain-containing protein</fullName>
    </recommendedName>
</protein>
<feature type="transmembrane region" description="Helical" evidence="4">
    <location>
        <begin position="36"/>
        <end position="58"/>
    </location>
</feature>
<name>A0ABN9PCF3_9DINO</name>
<evidence type="ECO:0000256" key="2">
    <source>
        <dbReference type="ARBA" id="ARBA00022989"/>
    </source>
</evidence>
<feature type="non-terminal residue" evidence="6">
    <location>
        <position position="1"/>
    </location>
</feature>
<dbReference type="InterPro" id="IPR011527">
    <property type="entry name" value="ABC1_TM_dom"/>
</dbReference>
<evidence type="ECO:0000313" key="6">
    <source>
        <dbReference type="EMBL" id="CAK0788926.1"/>
    </source>
</evidence>
<keyword evidence="2 4" id="KW-1133">Transmembrane helix</keyword>
<dbReference type="Proteomes" id="UP001189429">
    <property type="component" value="Unassembled WGS sequence"/>
</dbReference>
<keyword evidence="1 4" id="KW-0812">Transmembrane</keyword>
<accession>A0ABN9PCF3</accession>